<dbReference type="EMBL" id="JALNTZ010000006">
    <property type="protein sequence ID" value="KAJ3648921.1"/>
    <property type="molecule type" value="Genomic_DNA"/>
</dbReference>
<feature type="region of interest" description="Disordered" evidence="1">
    <location>
        <begin position="18"/>
        <end position="37"/>
    </location>
</feature>
<reference evidence="2" key="1">
    <citation type="journal article" date="2023" name="G3 (Bethesda)">
        <title>Whole genome assemblies of Zophobas morio and Tenebrio molitor.</title>
        <authorList>
            <person name="Kaur S."/>
            <person name="Stinson S.A."/>
            <person name="diCenzo G.C."/>
        </authorList>
    </citation>
    <scope>NUCLEOTIDE SEQUENCE</scope>
    <source>
        <strain evidence="2">QUZm001</strain>
    </source>
</reference>
<proteinExistence type="predicted"/>
<sequence length="94" mass="10991">MWLLHRKHKKEVFRNMQKVTERSETPSDNNPLNPGYFPTAPNLAYPYPENFIVKPEEPSFSKVSEKPLVDTRPDAKPEKKKEINQISYYNICGP</sequence>
<dbReference type="Proteomes" id="UP001168821">
    <property type="component" value="Unassembled WGS sequence"/>
</dbReference>
<protein>
    <submittedName>
        <fullName evidence="2">Uncharacterized protein</fullName>
    </submittedName>
</protein>
<accession>A0AA38MA91</accession>
<gene>
    <name evidence="2" type="ORF">Zmor_020689</name>
</gene>
<organism evidence="2 3">
    <name type="scientific">Zophobas morio</name>
    <dbReference type="NCBI Taxonomy" id="2755281"/>
    <lineage>
        <taxon>Eukaryota</taxon>
        <taxon>Metazoa</taxon>
        <taxon>Ecdysozoa</taxon>
        <taxon>Arthropoda</taxon>
        <taxon>Hexapoda</taxon>
        <taxon>Insecta</taxon>
        <taxon>Pterygota</taxon>
        <taxon>Neoptera</taxon>
        <taxon>Endopterygota</taxon>
        <taxon>Coleoptera</taxon>
        <taxon>Polyphaga</taxon>
        <taxon>Cucujiformia</taxon>
        <taxon>Tenebrionidae</taxon>
        <taxon>Zophobas</taxon>
    </lineage>
</organism>
<keyword evidence="3" id="KW-1185">Reference proteome</keyword>
<evidence type="ECO:0000313" key="2">
    <source>
        <dbReference type="EMBL" id="KAJ3648921.1"/>
    </source>
</evidence>
<comment type="caution">
    <text evidence="2">The sequence shown here is derived from an EMBL/GenBank/DDBJ whole genome shotgun (WGS) entry which is preliminary data.</text>
</comment>
<dbReference type="AlphaFoldDB" id="A0AA38MA91"/>
<evidence type="ECO:0000256" key="1">
    <source>
        <dbReference type="SAM" id="MobiDB-lite"/>
    </source>
</evidence>
<evidence type="ECO:0000313" key="3">
    <source>
        <dbReference type="Proteomes" id="UP001168821"/>
    </source>
</evidence>
<name>A0AA38MA91_9CUCU</name>